<dbReference type="AlphaFoldDB" id="A0AAN7Y2K5"/>
<evidence type="ECO:0000256" key="1">
    <source>
        <dbReference type="SAM" id="MobiDB-lite"/>
    </source>
</evidence>
<evidence type="ECO:0000313" key="2">
    <source>
        <dbReference type="EMBL" id="KAK5874621.1"/>
    </source>
</evidence>
<name>A0AAN7Y2K5_ELEMC</name>
<comment type="caution">
    <text evidence="2">The sequence shown here is derived from an EMBL/GenBank/DDBJ whole genome shotgun (WGS) entry which is preliminary data.</text>
</comment>
<sequence length="102" mass="12098">MRRRRRRRLRHRERCTQEGTRRTSEVRGRLISRRWWGSATSRVAGPDSRLLSHPLGRRPARVDRWGLMTQGSGRRRRRQLLTGAGCGRRVGTKKHTPQCQFR</sequence>
<organism evidence="2 3">
    <name type="scientific">Eleginops maclovinus</name>
    <name type="common">Patagonian blennie</name>
    <name type="synonym">Eleginus maclovinus</name>
    <dbReference type="NCBI Taxonomy" id="56733"/>
    <lineage>
        <taxon>Eukaryota</taxon>
        <taxon>Metazoa</taxon>
        <taxon>Chordata</taxon>
        <taxon>Craniata</taxon>
        <taxon>Vertebrata</taxon>
        <taxon>Euteleostomi</taxon>
        <taxon>Actinopterygii</taxon>
        <taxon>Neopterygii</taxon>
        <taxon>Teleostei</taxon>
        <taxon>Neoteleostei</taxon>
        <taxon>Acanthomorphata</taxon>
        <taxon>Eupercaria</taxon>
        <taxon>Perciformes</taxon>
        <taxon>Notothenioidei</taxon>
        <taxon>Eleginopidae</taxon>
        <taxon>Eleginops</taxon>
    </lineage>
</organism>
<protein>
    <submittedName>
        <fullName evidence="2">Uncharacterized protein</fullName>
    </submittedName>
</protein>
<dbReference type="Proteomes" id="UP001346869">
    <property type="component" value="Unassembled WGS sequence"/>
</dbReference>
<evidence type="ECO:0000313" key="3">
    <source>
        <dbReference type="Proteomes" id="UP001346869"/>
    </source>
</evidence>
<feature type="region of interest" description="Disordered" evidence="1">
    <location>
        <begin position="1"/>
        <end position="22"/>
    </location>
</feature>
<keyword evidence="3" id="KW-1185">Reference proteome</keyword>
<reference evidence="2 3" key="2">
    <citation type="journal article" date="2023" name="Mol. Biol. Evol.">
        <title>Genomics of Secondarily Temperate Adaptation in the Only Non-Antarctic Icefish.</title>
        <authorList>
            <person name="Rivera-Colon A.G."/>
            <person name="Rayamajhi N."/>
            <person name="Minhas B.F."/>
            <person name="Madrigal G."/>
            <person name="Bilyk K.T."/>
            <person name="Yoon V."/>
            <person name="Hune M."/>
            <person name="Gregory S."/>
            <person name="Cheng C.H.C."/>
            <person name="Catchen J.M."/>
        </authorList>
    </citation>
    <scope>NUCLEOTIDE SEQUENCE [LARGE SCALE GENOMIC DNA]</scope>
    <source>
        <strain evidence="2">JMC-PN-2008</strain>
    </source>
</reference>
<reference evidence="2 3" key="1">
    <citation type="journal article" date="2023" name="Genes (Basel)">
        <title>Chromosome-Level Genome Assembly and Circadian Gene Repertoire of the Patagonia Blennie Eleginops maclovinus-The Closest Ancestral Proxy of Antarctic Cryonotothenioids.</title>
        <authorList>
            <person name="Cheng C.C."/>
            <person name="Rivera-Colon A.G."/>
            <person name="Minhas B.F."/>
            <person name="Wilson L."/>
            <person name="Rayamajhi N."/>
            <person name="Vargas-Chacoff L."/>
            <person name="Catchen J.M."/>
        </authorList>
    </citation>
    <scope>NUCLEOTIDE SEQUENCE [LARGE SCALE GENOMIC DNA]</scope>
    <source>
        <strain evidence="2">JMC-PN-2008</strain>
    </source>
</reference>
<dbReference type="EMBL" id="JAUZQC010000003">
    <property type="protein sequence ID" value="KAK5874621.1"/>
    <property type="molecule type" value="Genomic_DNA"/>
</dbReference>
<gene>
    <name evidence="2" type="ORF">PBY51_019551</name>
</gene>
<accession>A0AAN7Y2K5</accession>
<feature type="compositionally biased region" description="Basic residues" evidence="1">
    <location>
        <begin position="1"/>
        <end position="13"/>
    </location>
</feature>
<proteinExistence type="predicted"/>